<name>A0AAV7RYV9_PLEWA</name>
<sequence>MRPSPEACKAPCASTAAAGCEQGLRGRLERLEPSGQCRATSNRPQEGNQEHRCVTGRMAENSPQDRAPVPLSQYPGERRGSTTQTLSACGRPFYRLWMTPHFTSSVMCQVTWRADLSSTPLVYTC</sequence>
<comment type="caution">
    <text evidence="2">The sequence shown here is derived from an EMBL/GenBank/DDBJ whole genome shotgun (WGS) entry which is preliminary data.</text>
</comment>
<protein>
    <submittedName>
        <fullName evidence="2">Uncharacterized protein</fullName>
    </submittedName>
</protein>
<organism evidence="2 3">
    <name type="scientific">Pleurodeles waltl</name>
    <name type="common">Iberian ribbed newt</name>
    <dbReference type="NCBI Taxonomy" id="8319"/>
    <lineage>
        <taxon>Eukaryota</taxon>
        <taxon>Metazoa</taxon>
        <taxon>Chordata</taxon>
        <taxon>Craniata</taxon>
        <taxon>Vertebrata</taxon>
        <taxon>Euteleostomi</taxon>
        <taxon>Amphibia</taxon>
        <taxon>Batrachia</taxon>
        <taxon>Caudata</taxon>
        <taxon>Salamandroidea</taxon>
        <taxon>Salamandridae</taxon>
        <taxon>Pleurodelinae</taxon>
        <taxon>Pleurodeles</taxon>
    </lineage>
</organism>
<evidence type="ECO:0000313" key="3">
    <source>
        <dbReference type="Proteomes" id="UP001066276"/>
    </source>
</evidence>
<keyword evidence="3" id="KW-1185">Reference proteome</keyword>
<feature type="region of interest" description="Disordered" evidence="1">
    <location>
        <begin position="31"/>
        <end position="84"/>
    </location>
</feature>
<dbReference type="AlphaFoldDB" id="A0AAV7RYV9"/>
<dbReference type="Proteomes" id="UP001066276">
    <property type="component" value="Chromosome 5"/>
</dbReference>
<accession>A0AAV7RYV9</accession>
<dbReference type="PROSITE" id="PS51257">
    <property type="entry name" value="PROKAR_LIPOPROTEIN"/>
    <property type="match status" value="1"/>
</dbReference>
<evidence type="ECO:0000256" key="1">
    <source>
        <dbReference type="SAM" id="MobiDB-lite"/>
    </source>
</evidence>
<feature type="compositionally biased region" description="Polar residues" evidence="1">
    <location>
        <begin position="37"/>
        <end position="47"/>
    </location>
</feature>
<gene>
    <name evidence="2" type="ORF">NDU88_009848</name>
</gene>
<reference evidence="2" key="1">
    <citation type="journal article" date="2022" name="bioRxiv">
        <title>Sequencing and chromosome-scale assembly of the giantPleurodeles waltlgenome.</title>
        <authorList>
            <person name="Brown T."/>
            <person name="Elewa A."/>
            <person name="Iarovenko S."/>
            <person name="Subramanian E."/>
            <person name="Araus A.J."/>
            <person name="Petzold A."/>
            <person name="Susuki M."/>
            <person name="Suzuki K.-i.T."/>
            <person name="Hayashi T."/>
            <person name="Toyoda A."/>
            <person name="Oliveira C."/>
            <person name="Osipova E."/>
            <person name="Leigh N.D."/>
            <person name="Simon A."/>
            <person name="Yun M.H."/>
        </authorList>
    </citation>
    <scope>NUCLEOTIDE SEQUENCE</scope>
    <source>
        <strain evidence="2">20211129_DDA</strain>
        <tissue evidence="2">Liver</tissue>
    </source>
</reference>
<evidence type="ECO:0000313" key="2">
    <source>
        <dbReference type="EMBL" id="KAJ1157133.1"/>
    </source>
</evidence>
<dbReference type="EMBL" id="JANPWB010000009">
    <property type="protein sequence ID" value="KAJ1157133.1"/>
    <property type="molecule type" value="Genomic_DNA"/>
</dbReference>
<proteinExistence type="predicted"/>